<gene>
    <name evidence="2" type="ORF">L1O03_08580</name>
</gene>
<reference evidence="2" key="1">
    <citation type="submission" date="2022-01" db="EMBL/GenBank/DDBJ databases">
        <title>Corynebacterium sp. nov isolated from isolated from the feces of the greater white-fronted geese (Anser albifrons) at Poyang Lake, PR China.</title>
        <authorList>
            <person name="Liu Q."/>
        </authorList>
    </citation>
    <scope>NUCLEOTIDE SEQUENCE</scope>
    <source>
        <strain evidence="2">JCM 32435</strain>
    </source>
</reference>
<dbReference type="RefSeq" id="WP_236119368.1">
    <property type="nucleotide sequence ID" value="NZ_JAKGSI010000004.1"/>
</dbReference>
<evidence type="ECO:0000256" key="1">
    <source>
        <dbReference type="SAM" id="MobiDB-lite"/>
    </source>
</evidence>
<dbReference type="EMBL" id="JAKGSI010000004">
    <property type="protein sequence ID" value="MCF4007228.1"/>
    <property type="molecule type" value="Genomic_DNA"/>
</dbReference>
<organism evidence="2 3">
    <name type="scientific">Corynebacterium uropygiale</name>
    <dbReference type="NCBI Taxonomy" id="1775911"/>
    <lineage>
        <taxon>Bacteria</taxon>
        <taxon>Bacillati</taxon>
        <taxon>Actinomycetota</taxon>
        <taxon>Actinomycetes</taxon>
        <taxon>Mycobacteriales</taxon>
        <taxon>Corynebacteriaceae</taxon>
        <taxon>Corynebacterium</taxon>
    </lineage>
</organism>
<sequence length="78" mass="8245">MDVAQLFSDFLLGLSRMADFFGGVEKFFSGVRWFLGGTHLDIGTKDNPELVNVFGSSDASTDPTPATDGAGSSDKPKA</sequence>
<protein>
    <recommendedName>
        <fullName evidence="4">Cell wall channel</fullName>
    </recommendedName>
</protein>
<dbReference type="Proteomes" id="UP001139336">
    <property type="component" value="Unassembled WGS sequence"/>
</dbReference>
<dbReference type="AlphaFoldDB" id="A0A9X1QT10"/>
<accession>A0A9X1QT10</accession>
<evidence type="ECO:0000313" key="2">
    <source>
        <dbReference type="EMBL" id="MCF4007228.1"/>
    </source>
</evidence>
<evidence type="ECO:0000313" key="3">
    <source>
        <dbReference type="Proteomes" id="UP001139336"/>
    </source>
</evidence>
<name>A0A9X1QT10_9CORY</name>
<evidence type="ECO:0008006" key="4">
    <source>
        <dbReference type="Google" id="ProtNLM"/>
    </source>
</evidence>
<keyword evidence="3" id="KW-1185">Reference proteome</keyword>
<proteinExistence type="predicted"/>
<feature type="compositionally biased region" description="Polar residues" evidence="1">
    <location>
        <begin position="54"/>
        <end position="64"/>
    </location>
</feature>
<feature type="region of interest" description="Disordered" evidence="1">
    <location>
        <begin position="53"/>
        <end position="78"/>
    </location>
</feature>
<comment type="caution">
    <text evidence="2">The sequence shown here is derived from an EMBL/GenBank/DDBJ whole genome shotgun (WGS) entry which is preliminary data.</text>
</comment>